<dbReference type="Proteomes" id="UP000094844">
    <property type="component" value="Unassembled WGS sequence"/>
</dbReference>
<sequence length="92" mass="10826">MRLQAIFNKIYRFMFRISRKIVKASLNILISRSKEWVDISQTISMGPFNHELESLVNTNLTLECYSGRRADLFSVIQHEAKMRFGNHITEYA</sequence>
<evidence type="ECO:0000313" key="1">
    <source>
        <dbReference type="EMBL" id="SCM54786.1"/>
    </source>
</evidence>
<protein>
    <submittedName>
        <fullName evidence="1">Uncharacterized protein</fullName>
    </submittedName>
</protein>
<organism evidence="1 2">
    <name type="scientific">Hafnia alvei</name>
    <dbReference type="NCBI Taxonomy" id="569"/>
    <lineage>
        <taxon>Bacteria</taxon>
        <taxon>Pseudomonadati</taxon>
        <taxon>Pseudomonadota</taxon>
        <taxon>Gammaproteobacteria</taxon>
        <taxon>Enterobacterales</taxon>
        <taxon>Hafniaceae</taxon>
        <taxon>Hafnia</taxon>
    </lineage>
</organism>
<name>A0A1C6Z6P8_HAFAL</name>
<accession>A0A1C6Z6P8</accession>
<reference evidence="1 2" key="1">
    <citation type="submission" date="2016-09" db="EMBL/GenBank/DDBJ databases">
        <authorList>
            <person name="Capua I."/>
            <person name="De Benedictis P."/>
            <person name="Joannis T."/>
            <person name="Lombin L.H."/>
            <person name="Cattoli G."/>
        </authorList>
    </citation>
    <scope>NUCLEOTIDE SEQUENCE [LARGE SCALE GENOMIC DNA]</scope>
    <source>
        <strain evidence="1 2">GB001</strain>
    </source>
</reference>
<dbReference type="EMBL" id="FMIQ01000081">
    <property type="protein sequence ID" value="SCM54786.1"/>
    <property type="molecule type" value="Genomic_DNA"/>
</dbReference>
<dbReference type="AlphaFoldDB" id="A0A1C6Z6P8"/>
<proteinExistence type="predicted"/>
<gene>
    <name evidence="1" type="ORF">BN1044_04297</name>
</gene>
<evidence type="ECO:0000313" key="2">
    <source>
        <dbReference type="Proteomes" id="UP000094844"/>
    </source>
</evidence>